<proteinExistence type="predicted"/>
<feature type="region of interest" description="Disordered" evidence="1">
    <location>
        <begin position="146"/>
        <end position="176"/>
    </location>
</feature>
<feature type="region of interest" description="Disordered" evidence="1">
    <location>
        <begin position="199"/>
        <end position="219"/>
    </location>
</feature>
<name>A0A810L5B4_9ACTN</name>
<evidence type="ECO:0000313" key="3">
    <source>
        <dbReference type="Proteomes" id="UP000680750"/>
    </source>
</evidence>
<evidence type="ECO:0000256" key="1">
    <source>
        <dbReference type="SAM" id="MobiDB-lite"/>
    </source>
</evidence>
<gene>
    <name evidence="2" type="ORF">Asera_36840</name>
</gene>
<dbReference type="EMBL" id="AP023354">
    <property type="protein sequence ID" value="BCJ29576.1"/>
    <property type="molecule type" value="Genomic_DNA"/>
</dbReference>
<evidence type="ECO:0000313" key="2">
    <source>
        <dbReference type="EMBL" id="BCJ29576.1"/>
    </source>
</evidence>
<evidence type="ECO:0008006" key="4">
    <source>
        <dbReference type="Google" id="ProtNLM"/>
    </source>
</evidence>
<sequence length="219" mass="23290">MRIVAWLLPGTWESVVDAAGAVAAADDDVVLLATADDRLVELADGADGALLGRGGPDPLERLGAEQDRAAGLLLAAAATRLGRAADRQARRSGQPERDVVAACERAGLLVLARDGDHTRLGPPSIAPPTRFVLDHAPCRVLLVWPDEPPDLTTLPPPPRTTRPRRRHRPRRYRRGRDGAIGLRAAWRIAVAGRRGVGVGLPPPRPGRGAGFGTVRCRDG</sequence>
<protein>
    <recommendedName>
        <fullName evidence="4">Universal stress protein family protein</fullName>
    </recommendedName>
</protein>
<dbReference type="KEGG" id="aser:Asera_36840"/>
<organism evidence="2 3">
    <name type="scientific">Actinocatenispora sera</name>
    <dbReference type="NCBI Taxonomy" id="390989"/>
    <lineage>
        <taxon>Bacteria</taxon>
        <taxon>Bacillati</taxon>
        <taxon>Actinomycetota</taxon>
        <taxon>Actinomycetes</taxon>
        <taxon>Micromonosporales</taxon>
        <taxon>Micromonosporaceae</taxon>
        <taxon>Actinocatenispora</taxon>
    </lineage>
</organism>
<dbReference type="Gene3D" id="3.40.50.12370">
    <property type="match status" value="1"/>
</dbReference>
<reference evidence="2" key="1">
    <citation type="submission" date="2020-08" db="EMBL/GenBank/DDBJ databases">
        <title>Whole genome shotgun sequence of Actinocatenispora sera NBRC 101916.</title>
        <authorList>
            <person name="Komaki H."/>
            <person name="Tamura T."/>
        </authorList>
    </citation>
    <scope>NUCLEOTIDE SEQUENCE</scope>
    <source>
        <strain evidence="2">NBRC 101916</strain>
    </source>
</reference>
<accession>A0A810L5B4</accession>
<keyword evidence="3" id="KW-1185">Reference proteome</keyword>
<dbReference type="AlphaFoldDB" id="A0A810L5B4"/>
<feature type="compositionally biased region" description="Basic residues" evidence="1">
    <location>
        <begin position="161"/>
        <end position="174"/>
    </location>
</feature>
<dbReference type="Proteomes" id="UP000680750">
    <property type="component" value="Chromosome"/>
</dbReference>
<dbReference type="RefSeq" id="WP_212804636.1">
    <property type="nucleotide sequence ID" value="NZ_AP023354.1"/>
</dbReference>